<protein>
    <submittedName>
        <fullName evidence="2">Uncharacterized protein</fullName>
    </submittedName>
</protein>
<reference evidence="2" key="1">
    <citation type="submission" date="2022-11" db="UniProtKB">
        <authorList>
            <consortium name="WormBaseParasite"/>
        </authorList>
    </citation>
    <scope>IDENTIFICATION</scope>
</reference>
<accession>A0AC35F3C2</accession>
<proteinExistence type="predicted"/>
<sequence>MYTDRRRYVTITTFTSVLYFLLAILHTSSALPSSYLKFLNDNQLSSSDLSPQLLNEIAEAAASSNSGSPSSDSSDESSQEFILLRSGRPVSLKEFAASLSAANSQTADDGIERIPKRLPLVKRQNSGEETMLRLARNMPQHGVGEKMYQISNIGDLPMFRFG</sequence>
<dbReference type="WBParaSite" id="PS1159_v2.g13441.t1">
    <property type="protein sequence ID" value="PS1159_v2.g13441.t1"/>
    <property type="gene ID" value="PS1159_v2.g13441"/>
</dbReference>
<dbReference type="Proteomes" id="UP000887580">
    <property type="component" value="Unplaced"/>
</dbReference>
<organism evidence="1 2">
    <name type="scientific">Panagrolaimus sp. PS1159</name>
    <dbReference type="NCBI Taxonomy" id="55785"/>
    <lineage>
        <taxon>Eukaryota</taxon>
        <taxon>Metazoa</taxon>
        <taxon>Ecdysozoa</taxon>
        <taxon>Nematoda</taxon>
        <taxon>Chromadorea</taxon>
        <taxon>Rhabditida</taxon>
        <taxon>Tylenchina</taxon>
        <taxon>Panagrolaimomorpha</taxon>
        <taxon>Panagrolaimoidea</taxon>
        <taxon>Panagrolaimidae</taxon>
        <taxon>Panagrolaimus</taxon>
    </lineage>
</organism>
<evidence type="ECO:0000313" key="2">
    <source>
        <dbReference type="WBParaSite" id="PS1159_v2.g13441.t1"/>
    </source>
</evidence>
<name>A0AC35F3C2_9BILA</name>
<evidence type="ECO:0000313" key="1">
    <source>
        <dbReference type="Proteomes" id="UP000887580"/>
    </source>
</evidence>